<evidence type="ECO:0000313" key="4">
    <source>
        <dbReference type="RefSeq" id="XP_014667959.1"/>
    </source>
</evidence>
<proteinExistence type="predicted"/>
<feature type="signal peptide" evidence="2">
    <location>
        <begin position="1"/>
        <end position="24"/>
    </location>
</feature>
<feature type="region of interest" description="Disordered" evidence="1">
    <location>
        <begin position="92"/>
        <end position="188"/>
    </location>
</feature>
<feature type="chain" id="PRO_5047354349" evidence="2">
    <location>
        <begin position="25"/>
        <end position="392"/>
    </location>
</feature>
<evidence type="ECO:0000256" key="2">
    <source>
        <dbReference type="SAM" id="SignalP"/>
    </source>
</evidence>
<sequence>MQVKARHAVLLLAGIGLLVTSTFAQGLVIDDTDSDNDNALTDTSATTVNTVTTEVTDASTGNTIDAVVTTATSDPSTDIGTIITTDSSTFTTDSSTFTTDSSTFTTDSSTFTTDSSTFTTDSTTATTAPTTDSDDASSATQAVADNQATGDDGDADSDTDSDTDSDSDTSSASVDGDSPTGSDDKASAVDLLGTNDIDTTKVSGNRGQGATALQIPRLGSPAIARVAVPLGAAIIGGGIGYAAANRGKKHGGNRPRYGYRGDPLRRVLRENRGLEQLLQPEKTPGQTNTHVGVKYGKGGFLGVGLGKVGFVDVTLHKKRQQYVPPHGETYRMPRHERGYQRYGGHREQLGYGRQHEQGGYGRQHEQGGYGRQHEQGGYGRLTHTHTLQQVLQ</sequence>
<organism evidence="3 4">
    <name type="scientific">Priapulus caudatus</name>
    <name type="common">Priapulid worm</name>
    <dbReference type="NCBI Taxonomy" id="37621"/>
    <lineage>
        <taxon>Eukaryota</taxon>
        <taxon>Metazoa</taxon>
        <taxon>Ecdysozoa</taxon>
        <taxon>Scalidophora</taxon>
        <taxon>Priapulida</taxon>
        <taxon>Priapulimorpha</taxon>
        <taxon>Priapulimorphida</taxon>
        <taxon>Priapulidae</taxon>
        <taxon>Priapulus</taxon>
    </lineage>
</organism>
<dbReference type="Proteomes" id="UP000695022">
    <property type="component" value="Unplaced"/>
</dbReference>
<dbReference type="RefSeq" id="XP_014667959.1">
    <property type="nucleotide sequence ID" value="XM_014812473.1"/>
</dbReference>
<protein>
    <submittedName>
        <fullName evidence="4">Uncharacterized protein LOC106809408</fullName>
    </submittedName>
</protein>
<feature type="compositionally biased region" description="Low complexity" evidence="1">
    <location>
        <begin position="92"/>
        <end position="140"/>
    </location>
</feature>
<feature type="region of interest" description="Disordered" evidence="1">
    <location>
        <begin position="351"/>
        <end position="378"/>
    </location>
</feature>
<reference evidence="4" key="1">
    <citation type="submission" date="2025-08" db="UniProtKB">
        <authorList>
            <consortium name="RefSeq"/>
        </authorList>
    </citation>
    <scope>IDENTIFICATION</scope>
</reference>
<feature type="compositionally biased region" description="Low complexity" evidence="1">
    <location>
        <begin position="168"/>
        <end position="178"/>
    </location>
</feature>
<evidence type="ECO:0000256" key="1">
    <source>
        <dbReference type="SAM" id="MobiDB-lite"/>
    </source>
</evidence>
<keyword evidence="2" id="KW-0732">Signal</keyword>
<dbReference type="GeneID" id="106809408"/>
<feature type="compositionally biased region" description="Acidic residues" evidence="1">
    <location>
        <begin position="151"/>
        <end position="167"/>
    </location>
</feature>
<name>A0ABM1E6Y8_PRICU</name>
<accession>A0ABM1E6Y8</accession>
<evidence type="ECO:0000313" key="3">
    <source>
        <dbReference type="Proteomes" id="UP000695022"/>
    </source>
</evidence>
<keyword evidence="3" id="KW-1185">Reference proteome</keyword>
<gene>
    <name evidence="4" type="primary">LOC106809408</name>
</gene>